<sequence>MRGAMNIIMAEFLRDPPPQDATPSNIKAGAEGPRPAPGAPNRAAGSGSAQRVSQRGRRWSQQKAIRRGDWA</sequence>
<evidence type="ECO:0000256" key="1">
    <source>
        <dbReference type="SAM" id="MobiDB-lite"/>
    </source>
</evidence>
<protein>
    <submittedName>
        <fullName evidence="2">Uncharacterized protein</fullName>
    </submittedName>
</protein>
<evidence type="ECO:0000313" key="2">
    <source>
        <dbReference type="EMBL" id="PNW69639.1"/>
    </source>
</evidence>
<organism evidence="2 3">
    <name type="scientific">Chlamydomonas reinhardtii</name>
    <name type="common">Chlamydomonas smithii</name>
    <dbReference type="NCBI Taxonomy" id="3055"/>
    <lineage>
        <taxon>Eukaryota</taxon>
        <taxon>Viridiplantae</taxon>
        <taxon>Chlorophyta</taxon>
        <taxon>core chlorophytes</taxon>
        <taxon>Chlorophyceae</taxon>
        <taxon>CS clade</taxon>
        <taxon>Chlamydomonadales</taxon>
        <taxon>Chlamydomonadaceae</taxon>
        <taxon>Chlamydomonas</taxon>
    </lineage>
</organism>
<dbReference type="AlphaFoldDB" id="A0A2K3CMY0"/>
<dbReference type="KEGG" id="cre:CHLRE_31g758497v5"/>
<reference evidence="2 3" key="1">
    <citation type="journal article" date="2007" name="Science">
        <title>The Chlamydomonas genome reveals the evolution of key animal and plant functions.</title>
        <authorList>
            <person name="Merchant S.S."/>
            <person name="Prochnik S.E."/>
            <person name="Vallon O."/>
            <person name="Harris E.H."/>
            <person name="Karpowicz S.J."/>
            <person name="Witman G.B."/>
            <person name="Terry A."/>
            <person name="Salamov A."/>
            <person name="Fritz-Laylin L.K."/>
            <person name="Marechal-Drouard L."/>
            <person name="Marshall W.F."/>
            <person name="Qu L.H."/>
            <person name="Nelson D.R."/>
            <person name="Sanderfoot A.A."/>
            <person name="Spalding M.H."/>
            <person name="Kapitonov V.V."/>
            <person name="Ren Q."/>
            <person name="Ferris P."/>
            <person name="Lindquist E."/>
            <person name="Shapiro H."/>
            <person name="Lucas S.M."/>
            <person name="Grimwood J."/>
            <person name="Schmutz J."/>
            <person name="Cardol P."/>
            <person name="Cerutti H."/>
            <person name="Chanfreau G."/>
            <person name="Chen C.L."/>
            <person name="Cognat V."/>
            <person name="Croft M.T."/>
            <person name="Dent R."/>
            <person name="Dutcher S."/>
            <person name="Fernandez E."/>
            <person name="Fukuzawa H."/>
            <person name="Gonzalez-Ballester D."/>
            <person name="Gonzalez-Halphen D."/>
            <person name="Hallmann A."/>
            <person name="Hanikenne M."/>
            <person name="Hippler M."/>
            <person name="Inwood W."/>
            <person name="Jabbari K."/>
            <person name="Kalanon M."/>
            <person name="Kuras R."/>
            <person name="Lefebvre P.A."/>
            <person name="Lemaire S.D."/>
            <person name="Lobanov A.V."/>
            <person name="Lohr M."/>
            <person name="Manuell A."/>
            <person name="Meier I."/>
            <person name="Mets L."/>
            <person name="Mittag M."/>
            <person name="Mittelmeier T."/>
            <person name="Moroney J.V."/>
            <person name="Moseley J."/>
            <person name="Napoli C."/>
            <person name="Nedelcu A.M."/>
            <person name="Niyogi K."/>
            <person name="Novoselov S.V."/>
            <person name="Paulsen I.T."/>
            <person name="Pazour G."/>
            <person name="Purton S."/>
            <person name="Ral J.P."/>
            <person name="Riano-Pachon D.M."/>
            <person name="Riekhof W."/>
            <person name="Rymarquis L."/>
            <person name="Schroda M."/>
            <person name="Stern D."/>
            <person name="Umen J."/>
            <person name="Willows R."/>
            <person name="Wilson N."/>
            <person name="Zimmer S.L."/>
            <person name="Allmer J."/>
            <person name="Balk J."/>
            <person name="Bisova K."/>
            <person name="Chen C.J."/>
            <person name="Elias M."/>
            <person name="Gendler K."/>
            <person name="Hauser C."/>
            <person name="Lamb M.R."/>
            <person name="Ledford H."/>
            <person name="Long J.C."/>
            <person name="Minagawa J."/>
            <person name="Page M.D."/>
            <person name="Pan J."/>
            <person name="Pootakham W."/>
            <person name="Roje S."/>
            <person name="Rose A."/>
            <person name="Stahlberg E."/>
            <person name="Terauchi A.M."/>
            <person name="Yang P."/>
            <person name="Ball S."/>
            <person name="Bowler C."/>
            <person name="Dieckmann C.L."/>
            <person name="Gladyshev V.N."/>
            <person name="Green P."/>
            <person name="Jorgensen R."/>
            <person name="Mayfield S."/>
            <person name="Mueller-Roeber B."/>
            <person name="Rajamani S."/>
            <person name="Sayre R.T."/>
            <person name="Brokstein P."/>
            <person name="Dubchak I."/>
            <person name="Goodstein D."/>
            <person name="Hornick L."/>
            <person name="Huang Y.W."/>
            <person name="Jhaveri J."/>
            <person name="Luo Y."/>
            <person name="Martinez D."/>
            <person name="Ngau W.C."/>
            <person name="Otillar B."/>
            <person name="Poliakov A."/>
            <person name="Porter A."/>
            <person name="Szajkowski L."/>
            <person name="Werner G."/>
            <person name="Zhou K."/>
            <person name="Grigoriev I.V."/>
            <person name="Rokhsar D.S."/>
            <person name="Grossman A.R."/>
        </authorList>
    </citation>
    <scope>NUCLEOTIDE SEQUENCE [LARGE SCALE GENOMIC DNA]</scope>
    <source>
        <strain evidence="3">CC-503</strain>
    </source>
</reference>
<gene>
    <name evidence="2" type="ORF">CHLRE_31g758497v5</name>
</gene>
<name>A0A2K3CMY0_CHLRE</name>
<dbReference type="InParanoid" id="A0A2K3CMY0"/>
<proteinExistence type="predicted"/>
<feature type="compositionally biased region" description="Low complexity" evidence="1">
    <location>
        <begin position="28"/>
        <end position="49"/>
    </location>
</feature>
<evidence type="ECO:0000313" key="3">
    <source>
        <dbReference type="Proteomes" id="UP000006906"/>
    </source>
</evidence>
<dbReference type="Gramene" id="PNW69639">
    <property type="protein sequence ID" value="PNW69639"/>
    <property type="gene ID" value="CHLRE_31g758497v5"/>
</dbReference>
<dbReference type="RefSeq" id="XP_042914066.1">
    <property type="nucleotide sequence ID" value="XM_043073010.1"/>
</dbReference>
<dbReference type="GeneID" id="66057351"/>
<feature type="region of interest" description="Disordered" evidence="1">
    <location>
        <begin position="1"/>
        <end position="71"/>
    </location>
</feature>
<keyword evidence="3" id="KW-1185">Reference proteome</keyword>
<dbReference type="Proteomes" id="UP000006906">
    <property type="component" value="Unassembled WGS sequence"/>
</dbReference>
<accession>A0A2K3CMY0</accession>
<dbReference type="EMBL" id="KZ454958">
    <property type="protein sequence ID" value="PNW69639.1"/>
    <property type="molecule type" value="Genomic_DNA"/>
</dbReference>